<comment type="caution">
    <text evidence="8">The sequence shown here is derived from an EMBL/GenBank/DDBJ whole genome shotgun (WGS) entry which is preliminary data.</text>
</comment>
<dbReference type="Gene3D" id="1.20.1250.20">
    <property type="entry name" value="MFS general substrate transporter like domains"/>
    <property type="match status" value="1"/>
</dbReference>
<keyword evidence="5 6" id="KW-0472">Membrane</keyword>
<feature type="transmembrane region" description="Helical" evidence="6">
    <location>
        <begin position="179"/>
        <end position="199"/>
    </location>
</feature>
<dbReference type="GO" id="GO:0012505">
    <property type="term" value="C:endomembrane system"/>
    <property type="evidence" value="ECO:0007669"/>
    <property type="project" value="UniProtKB-SubCell"/>
</dbReference>
<feature type="transmembrane region" description="Helical" evidence="6">
    <location>
        <begin position="49"/>
        <end position="70"/>
    </location>
</feature>
<dbReference type="Pfam" id="PF11700">
    <property type="entry name" value="ATG22"/>
    <property type="match status" value="1"/>
</dbReference>
<evidence type="ECO:0000256" key="1">
    <source>
        <dbReference type="ARBA" id="ARBA00004127"/>
    </source>
</evidence>
<feature type="transmembrane region" description="Helical" evidence="6">
    <location>
        <begin position="145"/>
        <end position="167"/>
    </location>
</feature>
<organism evidence="8 9">
    <name type="scientific">Solimonas marina</name>
    <dbReference type="NCBI Taxonomy" id="2714601"/>
    <lineage>
        <taxon>Bacteria</taxon>
        <taxon>Pseudomonadati</taxon>
        <taxon>Pseudomonadota</taxon>
        <taxon>Gammaproteobacteria</taxon>
        <taxon>Nevskiales</taxon>
        <taxon>Nevskiaceae</taxon>
        <taxon>Solimonas</taxon>
    </lineage>
</organism>
<dbReference type="GO" id="GO:0022857">
    <property type="term" value="F:transmembrane transporter activity"/>
    <property type="evidence" value="ECO:0007669"/>
    <property type="project" value="InterPro"/>
</dbReference>
<keyword evidence="3 6" id="KW-0812">Transmembrane</keyword>
<keyword evidence="2" id="KW-0813">Transport</keyword>
<evidence type="ECO:0000259" key="7">
    <source>
        <dbReference type="PROSITE" id="PS50850"/>
    </source>
</evidence>
<feature type="transmembrane region" description="Helical" evidence="6">
    <location>
        <begin position="320"/>
        <end position="342"/>
    </location>
</feature>
<gene>
    <name evidence="8" type="ORF">G7Y82_13440</name>
</gene>
<feature type="transmembrane region" description="Helical" evidence="6">
    <location>
        <begin position="354"/>
        <end position="373"/>
    </location>
</feature>
<evidence type="ECO:0000256" key="3">
    <source>
        <dbReference type="ARBA" id="ARBA00022692"/>
    </source>
</evidence>
<sequence length="421" mass="46061">MKSDRSSRWSWAFYDWANSSFATTVMAGFFPLFFAEYWAKGLEPGTRTFWLGLASSAVSVIVMFIAPLLGGLADRKGIKKHFLFAATVLGAVSTAAMFWVAQGNWPLALGLFALGSIGFFAGTSFYDSLIVAVAKPEEMDFTSGLGYGLGYLGGGLLFAVNVFMFQSPQTFGLASGAQAVLWSFLMVGVWWMLFSLPLFRWVHEEPMHDQSGSDWQELVRTFRQVLTMKPVLLFLLGYWLYIDAVDTIIRMAVDYGVKLGFEPSALIKALLLVQFIGFPAAVLYGWLANRFGTKLMMYIALAVYGGVTIGSYWLQSERDFYLLAAAIGCVQGGIQSLSRSYYARLIPSEQSGQFFGFYNMLGKFAAVLGPIVVGQTALVVDNQRLPILTLLPFFVIGGLLLSRVKAPAAAAPSQNPPAASA</sequence>
<evidence type="ECO:0000256" key="5">
    <source>
        <dbReference type="ARBA" id="ARBA00023136"/>
    </source>
</evidence>
<protein>
    <submittedName>
        <fullName evidence="8">MFS transporter</fullName>
    </submittedName>
</protein>
<feature type="domain" description="Major facilitator superfamily (MFS) profile" evidence="7">
    <location>
        <begin position="225"/>
        <end position="421"/>
    </location>
</feature>
<keyword evidence="9" id="KW-1185">Reference proteome</keyword>
<feature type="transmembrane region" description="Helical" evidence="6">
    <location>
        <begin position="385"/>
        <end position="404"/>
    </location>
</feature>
<proteinExistence type="predicted"/>
<dbReference type="AlphaFoldDB" id="A0A970B9G5"/>
<feature type="transmembrane region" description="Helical" evidence="6">
    <location>
        <begin position="82"/>
        <end position="101"/>
    </location>
</feature>
<dbReference type="EMBL" id="JAAVXB010000007">
    <property type="protein sequence ID" value="NKF23319.1"/>
    <property type="molecule type" value="Genomic_DNA"/>
</dbReference>
<feature type="transmembrane region" description="Helical" evidence="6">
    <location>
        <begin position="265"/>
        <end position="288"/>
    </location>
</feature>
<dbReference type="Proteomes" id="UP000653472">
    <property type="component" value="Unassembled WGS sequence"/>
</dbReference>
<dbReference type="InterPro" id="IPR036259">
    <property type="entry name" value="MFS_trans_sf"/>
</dbReference>
<dbReference type="InterPro" id="IPR050495">
    <property type="entry name" value="ATG22/LtaA_families"/>
</dbReference>
<dbReference type="SUPFAM" id="SSF103473">
    <property type="entry name" value="MFS general substrate transporter"/>
    <property type="match status" value="1"/>
</dbReference>
<feature type="transmembrane region" description="Helical" evidence="6">
    <location>
        <begin position="231"/>
        <end position="253"/>
    </location>
</feature>
<accession>A0A970B9G5</accession>
<evidence type="ECO:0000256" key="4">
    <source>
        <dbReference type="ARBA" id="ARBA00022989"/>
    </source>
</evidence>
<evidence type="ECO:0000313" key="8">
    <source>
        <dbReference type="EMBL" id="NKF23319.1"/>
    </source>
</evidence>
<dbReference type="RefSeq" id="WP_168148639.1">
    <property type="nucleotide sequence ID" value="NZ_JAAVXB010000007.1"/>
</dbReference>
<dbReference type="InterPro" id="IPR024671">
    <property type="entry name" value="Atg22-like"/>
</dbReference>
<keyword evidence="4 6" id="KW-1133">Transmembrane helix</keyword>
<dbReference type="InterPro" id="IPR020846">
    <property type="entry name" value="MFS_dom"/>
</dbReference>
<name>A0A970B9G5_9GAMM</name>
<feature type="transmembrane region" description="Helical" evidence="6">
    <location>
        <begin position="12"/>
        <end position="34"/>
    </location>
</feature>
<feature type="transmembrane region" description="Helical" evidence="6">
    <location>
        <begin position="295"/>
        <end position="314"/>
    </location>
</feature>
<dbReference type="PROSITE" id="PS50850">
    <property type="entry name" value="MFS"/>
    <property type="match status" value="1"/>
</dbReference>
<evidence type="ECO:0000313" key="9">
    <source>
        <dbReference type="Proteomes" id="UP000653472"/>
    </source>
</evidence>
<evidence type="ECO:0000256" key="2">
    <source>
        <dbReference type="ARBA" id="ARBA00022448"/>
    </source>
</evidence>
<reference evidence="8" key="1">
    <citation type="submission" date="2020-03" db="EMBL/GenBank/DDBJ databases">
        <title>Solimonas marina sp. nov., isolated from deep seawater of the Pacific Ocean.</title>
        <authorList>
            <person name="Liu X."/>
            <person name="Lai Q."/>
            <person name="Sun F."/>
            <person name="Gai Y."/>
            <person name="Li G."/>
            <person name="Shao Z."/>
        </authorList>
    </citation>
    <scope>NUCLEOTIDE SEQUENCE</scope>
    <source>
        <strain evidence="8">C16B3</strain>
    </source>
</reference>
<feature type="transmembrane region" description="Helical" evidence="6">
    <location>
        <begin position="107"/>
        <end position="133"/>
    </location>
</feature>
<comment type="subcellular location">
    <subcellularLocation>
        <location evidence="1">Endomembrane system</location>
        <topology evidence="1">Multi-pass membrane protein</topology>
    </subcellularLocation>
</comment>
<evidence type="ECO:0000256" key="6">
    <source>
        <dbReference type="SAM" id="Phobius"/>
    </source>
</evidence>
<dbReference type="PANTHER" id="PTHR23519">
    <property type="entry name" value="AUTOPHAGY-RELATED PROTEIN 22"/>
    <property type="match status" value="1"/>
</dbReference>
<dbReference type="PANTHER" id="PTHR23519:SF1">
    <property type="entry name" value="AUTOPHAGY-RELATED PROTEIN 22"/>
    <property type="match status" value="1"/>
</dbReference>